<dbReference type="SUPFAM" id="SSF51905">
    <property type="entry name" value="FAD/NAD(P)-binding domain"/>
    <property type="match status" value="1"/>
</dbReference>
<evidence type="ECO:0000313" key="3">
    <source>
        <dbReference type="EMBL" id="JAV84722.1"/>
    </source>
</evidence>
<evidence type="ECO:0000259" key="2">
    <source>
        <dbReference type="Pfam" id="PF01593"/>
    </source>
</evidence>
<protein>
    <recommendedName>
        <fullName evidence="2">Amine oxidase domain-containing protein</fullName>
    </recommendedName>
</protein>
<dbReference type="SUPFAM" id="SSF54373">
    <property type="entry name" value="FAD-linked reductases, C-terminal domain"/>
    <property type="match status" value="1"/>
</dbReference>
<dbReference type="InterPro" id="IPR036188">
    <property type="entry name" value="FAD/NAD-bd_sf"/>
</dbReference>
<feature type="signal peptide" evidence="1">
    <location>
        <begin position="1"/>
        <end position="19"/>
    </location>
</feature>
<organism evidence="3">
    <name type="scientific">Photinus pyralis</name>
    <name type="common">Common eastern firefly</name>
    <name type="synonym">Lampyris pyralis</name>
    <dbReference type="NCBI Taxonomy" id="7054"/>
    <lineage>
        <taxon>Eukaryota</taxon>
        <taxon>Metazoa</taxon>
        <taxon>Ecdysozoa</taxon>
        <taxon>Arthropoda</taxon>
        <taxon>Hexapoda</taxon>
        <taxon>Insecta</taxon>
        <taxon>Pterygota</taxon>
        <taxon>Neoptera</taxon>
        <taxon>Endopterygota</taxon>
        <taxon>Coleoptera</taxon>
        <taxon>Polyphaga</taxon>
        <taxon>Elateriformia</taxon>
        <taxon>Elateroidea</taxon>
        <taxon>Lampyridae</taxon>
        <taxon>Lampyrinae</taxon>
        <taxon>Photinus</taxon>
    </lineage>
</organism>
<reference evidence="3" key="1">
    <citation type="journal article" date="2016" name="Sci. Rep.">
        <title>Molecular characterization of firefly nuptial gifts: a multi-omics approach sheds light on postcopulatory sexual selection.</title>
        <authorList>
            <person name="Al-Wathiqui N."/>
            <person name="Fallon T.R."/>
            <person name="South A."/>
            <person name="Weng J.K."/>
            <person name="Lewis S.M."/>
        </authorList>
    </citation>
    <scope>NUCLEOTIDE SEQUENCE</scope>
</reference>
<accession>A0A1Y1MFX9</accession>
<dbReference type="Gene3D" id="3.50.50.60">
    <property type="entry name" value="FAD/NAD(P)-binding domain"/>
    <property type="match status" value="1"/>
</dbReference>
<dbReference type="PROSITE" id="PS51257">
    <property type="entry name" value="PROKAR_LIPOPROTEIN"/>
    <property type="match status" value="1"/>
</dbReference>
<dbReference type="Pfam" id="PF01593">
    <property type="entry name" value="Amino_oxidase"/>
    <property type="match status" value="1"/>
</dbReference>
<dbReference type="InterPro" id="IPR002937">
    <property type="entry name" value="Amino_oxidase"/>
</dbReference>
<feature type="chain" id="PRO_5013208719" description="Amine oxidase domain-containing protein" evidence="1">
    <location>
        <begin position="20"/>
        <end position="489"/>
    </location>
</feature>
<dbReference type="EMBL" id="GEZM01032252">
    <property type="protein sequence ID" value="JAV84722.1"/>
    <property type="molecule type" value="Transcribed_RNA"/>
</dbReference>
<sequence length="489" mass="54652">MRLLLHLVCTLLLLSCANCIDDPGVVIIGAGAAGIAAASRLYKNGFKNLTILEAEDRIGGRVYSLKLGDSYIDLGAQWCHGEKDNVVYELVKDLNVLNDDFFVPLFYHSKRKLIDTEFAVKMAEIFETTYGNVSTDQEGPLGEYLTTRYNEATRDAWKDDEDKLALAADCLHSFRIWVEGYEAAFSWFDVAASSIYEVCEGNSALGWNGLGYKTILDVLMEKSAKSITDKVLLNHVVKQVVRSDSKVEVKCTNGASFTSDHVIWTPSLGVLKRGYKTLFTPQLSGEKVQAIQTLGMNAVLKVGLYFPTKWWNDDFRGVVFSWAASDLQKSGEAFPYGPKTGNKSWITTIICVTSVPKSPNLLLAWLAGALVPEIEKTSDETITDGVIYTLREFMGEDYPNITRPDRVIRKNWYIDPHFHGTYSFETVESRKLGRPQAEVLGEPILSDEGKPILLFAGEATNPRHHSTVHGAIESGFREADRLIELYRRF</sequence>
<dbReference type="PANTHER" id="PTHR10742">
    <property type="entry name" value="FLAVIN MONOAMINE OXIDASE"/>
    <property type="match status" value="1"/>
</dbReference>
<feature type="domain" description="Amine oxidase" evidence="2">
    <location>
        <begin position="33"/>
        <end position="483"/>
    </location>
</feature>
<keyword evidence="1" id="KW-0732">Signal</keyword>
<dbReference type="Gene3D" id="3.90.660.10">
    <property type="match status" value="1"/>
</dbReference>
<dbReference type="InterPro" id="IPR050281">
    <property type="entry name" value="Flavin_monoamine_oxidase"/>
</dbReference>
<proteinExistence type="predicted"/>
<evidence type="ECO:0000256" key="1">
    <source>
        <dbReference type="SAM" id="SignalP"/>
    </source>
</evidence>
<dbReference type="AlphaFoldDB" id="A0A1Y1MFX9"/>
<name>A0A1Y1MFX9_PHOPY</name>
<dbReference type="PANTHER" id="PTHR10742:SF398">
    <property type="entry name" value="AMINE OXIDASE DOMAIN-CONTAINING PROTEIN-RELATED"/>
    <property type="match status" value="1"/>
</dbReference>
<dbReference type="GO" id="GO:0046592">
    <property type="term" value="F:polyamine oxidase activity"/>
    <property type="evidence" value="ECO:0007669"/>
    <property type="project" value="TreeGrafter"/>
</dbReference>